<accession>A0ABY2HNI4</accession>
<dbReference type="Proteomes" id="UP000297429">
    <property type="component" value="Unassembled WGS sequence"/>
</dbReference>
<evidence type="ECO:0000256" key="1">
    <source>
        <dbReference type="SAM" id="Phobius"/>
    </source>
</evidence>
<sequence>MYKVFQLLFELATGVSFITIDNLALLLSDVTFNQSTGNLGSGSGYFRYSLSLIVLMLPAFRLPQQ</sequence>
<comment type="caution">
    <text evidence="2">The sequence shown here is derived from an EMBL/GenBank/DDBJ whole genome shotgun (WGS) entry which is preliminary data.</text>
</comment>
<evidence type="ECO:0000313" key="3">
    <source>
        <dbReference type="Proteomes" id="UP000297429"/>
    </source>
</evidence>
<feature type="transmembrane region" description="Helical" evidence="1">
    <location>
        <begin position="7"/>
        <end position="25"/>
    </location>
</feature>
<dbReference type="RefSeq" id="WP_121282300.1">
    <property type="nucleotide sequence ID" value="NZ_RCCK01000010.1"/>
</dbReference>
<reference evidence="2 3" key="1">
    <citation type="submission" date="2019-03" db="EMBL/GenBank/DDBJ databases">
        <authorList>
            <person name="He R.-H."/>
        </authorList>
    </citation>
    <scope>NUCLEOTIDE SEQUENCE [LARGE SCALE GENOMIC DNA]</scope>
    <source>
        <strain evidence="2 3">DSM 19624</strain>
    </source>
</reference>
<protein>
    <submittedName>
        <fullName evidence="2">Uncharacterized protein</fullName>
    </submittedName>
</protein>
<proteinExistence type="predicted"/>
<gene>
    <name evidence="2" type="ORF">E3V97_10530</name>
</gene>
<evidence type="ECO:0000313" key="2">
    <source>
        <dbReference type="EMBL" id="TFB31046.1"/>
    </source>
</evidence>
<feature type="transmembrane region" description="Helical" evidence="1">
    <location>
        <begin position="45"/>
        <end position="62"/>
    </location>
</feature>
<name>A0ABY2HNI4_9SPHI</name>
<keyword evidence="1" id="KW-0812">Transmembrane</keyword>
<organism evidence="2 3">
    <name type="scientific">Pedobacter alluvionis</name>
    <dbReference type="NCBI Taxonomy" id="475253"/>
    <lineage>
        <taxon>Bacteria</taxon>
        <taxon>Pseudomonadati</taxon>
        <taxon>Bacteroidota</taxon>
        <taxon>Sphingobacteriia</taxon>
        <taxon>Sphingobacteriales</taxon>
        <taxon>Sphingobacteriaceae</taxon>
        <taxon>Pedobacter</taxon>
    </lineage>
</organism>
<keyword evidence="1" id="KW-0472">Membrane</keyword>
<keyword evidence="1" id="KW-1133">Transmembrane helix</keyword>
<keyword evidence="3" id="KW-1185">Reference proteome</keyword>
<dbReference type="EMBL" id="SOPX01000002">
    <property type="protein sequence ID" value="TFB31046.1"/>
    <property type="molecule type" value="Genomic_DNA"/>
</dbReference>